<dbReference type="Gene3D" id="3.10.129.10">
    <property type="entry name" value="Hotdog Thioesterase"/>
    <property type="match status" value="1"/>
</dbReference>
<evidence type="ECO:0000313" key="13">
    <source>
        <dbReference type="Proteomes" id="UP000298588"/>
    </source>
</evidence>
<dbReference type="InterPro" id="IPR029069">
    <property type="entry name" value="HotDog_dom_sf"/>
</dbReference>
<keyword evidence="7" id="KW-0560">Oxidoreductase</keyword>
<dbReference type="InterPro" id="IPR002347">
    <property type="entry name" value="SDR_fam"/>
</dbReference>
<keyword evidence="8" id="KW-0443">Lipid metabolism</keyword>
<comment type="catalytic activity">
    <reaction evidence="10">
        <text>a 2,3-saturated acyl-[ACP] + NAD(+) = a (2E)-enoyl-[ACP] + NADH + H(+)</text>
        <dbReference type="Rhea" id="RHEA:10240"/>
        <dbReference type="Rhea" id="RHEA-COMP:9925"/>
        <dbReference type="Rhea" id="RHEA-COMP:9926"/>
        <dbReference type="ChEBI" id="CHEBI:15378"/>
        <dbReference type="ChEBI" id="CHEBI:57540"/>
        <dbReference type="ChEBI" id="CHEBI:57945"/>
        <dbReference type="ChEBI" id="CHEBI:78784"/>
        <dbReference type="ChEBI" id="CHEBI:78785"/>
        <dbReference type="EC" id="1.3.1.9"/>
    </reaction>
</comment>
<protein>
    <recommendedName>
        <fullName evidence="4">enoyl-[acyl-carrier-protein] reductase (NADH)</fullName>
        <ecNumber evidence="4">1.3.1.9</ecNumber>
    </recommendedName>
</protein>
<proteinExistence type="inferred from homology"/>
<evidence type="ECO:0000256" key="9">
    <source>
        <dbReference type="ARBA" id="ARBA00023160"/>
    </source>
</evidence>
<comment type="pathway">
    <text evidence="2">Lipid metabolism; fatty acid biosynthesis.</text>
</comment>
<comment type="similarity">
    <text evidence="3">Belongs to the short-chain dehydrogenases/reductases (SDR) family. FabI subfamily.</text>
</comment>
<dbReference type="SUPFAM" id="SSF51735">
    <property type="entry name" value="NAD(P)-binding Rossmann-fold domains"/>
    <property type="match status" value="1"/>
</dbReference>
<dbReference type="OrthoDB" id="9803628at2"/>
<dbReference type="GO" id="GO:0006633">
    <property type="term" value="P:fatty acid biosynthetic process"/>
    <property type="evidence" value="ECO:0007669"/>
    <property type="project" value="UniProtKB-UniPathway"/>
</dbReference>
<dbReference type="GO" id="GO:0006635">
    <property type="term" value="P:fatty acid beta-oxidation"/>
    <property type="evidence" value="ECO:0007669"/>
    <property type="project" value="UniProtKB-UniPathway"/>
</dbReference>
<dbReference type="AlphaFoldDB" id="A0A4D7QL44"/>
<dbReference type="EC" id="1.3.1.9" evidence="4"/>
<evidence type="ECO:0000256" key="7">
    <source>
        <dbReference type="ARBA" id="ARBA00023002"/>
    </source>
</evidence>
<evidence type="ECO:0000256" key="2">
    <source>
        <dbReference type="ARBA" id="ARBA00005194"/>
    </source>
</evidence>
<evidence type="ECO:0000256" key="3">
    <source>
        <dbReference type="ARBA" id="ARBA00009233"/>
    </source>
</evidence>
<dbReference type="CDD" id="cd03449">
    <property type="entry name" value="R_hydratase"/>
    <property type="match status" value="1"/>
</dbReference>
<evidence type="ECO:0000256" key="10">
    <source>
        <dbReference type="ARBA" id="ARBA00048572"/>
    </source>
</evidence>
<keyword evidence="6" id="KW-0276">Fatty acid metabolism</keyword>
<keyword evidence="5" id="KW-0444">Lipid biosynthesis</keyword>
<evidence type="ECO:0000256" key="8">
    <source>
        <dbReference type="ARBA" id="ARBA00023098"/>
    </source>
</evidence>
<dbReference type="NCBIfam" id="NF005717">
    <property type="entry name" value="PRK07533.1"/>
    <property type="match status" value="1"/>
</dbReference>
<accession>A0A4D7QL44</accession>
<dbReference type="UniPathway" id="UPA00094"/>
<keyword evidence="9" id="KW-0275">Fatty acid biosynthesis</keyword>
<dbReference type="GO" id="GO:0004318">
    <property type="term" value="F:enoyl-[acyl-carrier-protein] reductase (NADH) activity"/>
    <property type="evidence" value="ECO:0007669"/>
    <property type="project" value="UniProtKB-EC"/>
</dbReference>
<evidence type="ECO:0000259" key="11">
    <source>
        <dbReference type="Pfam" id="PF01575"/>
    </source>
</evidence>
<reference evidence="12 13" key="1">
    <citation type="submission" date="2019-04" db="EMBL/GenBank/DDBJ databases">
        <title>Phreatobacter aquaticus sp. nov.</title>
        <authorList>
            <person name="Choi A."/>
            <person name="Baek K."/>
        </authorList>
    </citation>
    <scope>NUCLEOTIDE SEQUENCE [LARGE SCALE GENOMIC DNA]</scope>
    <source>
        <strain evidence="12 13">NMCR1094</strain>
    </source>
</reference>
<dbReference type="KEGG" id="paqt:E8L99_09105"/>
<keyword evidence="13" id="KW-1185">Reference proteome</keyword>
<name>A0A4D7QL44_9HYPH</name>
<dbReference type="UniPathway" id="UPA00659"/>
<comment type="pathway">
    <text evidence="1">Lipid metabolism; fatty acid beta-oxidation.</text>
</comment>
<dbReference type="InterPro" id="IPR036291">
    <property type="entry name" value="NAD(P)-bd_dom_sf"/>
</dbReference>
<evidence type="ECO:0000313" key="12">
    <source>
        <dbReference type="EMBL" id="QCK85907.1"/>
    </source>
</evidence>
<dbReference type="Pfam" id="PF01575">
    <property type="entry name" value="MaoC_dehydratas"/>
    <property type="match status" value="1"/>
</dbReference>
<dbReference type="GO" id="GO:0004300">
    <property type="term" value="F:enoyl-CoA hydratase activity"/>
    <property type="evidence" value="ECO:0007669"/>
    <property type="project" value="UniProtKB-ARBA"/>
</dbReference>
<dbReference type="PANTHER" id="PTHR43159:SF2">
    <property type="entry name" value="ENOYL-[ACYL-CARRIER-PROTEIN] REDUCTASE [NADH], CHLOROPLASTIC"/>
    <property type="match status" value="1"/>
</dbReference>
<dbReference type="PANTHER" id="PTHR43159">
    <property type="entry name" value="ENOYL-[ACYL-CARRIER-PROTEIN] REDUCTASE"/>
    <property type="match status" value="1"/>
</dbReference>
<organism evidence="12 13">
    <name type="scientific">Phreatobacter aquaticus</name>
    <dbReference type="NCBI Taxonomy" id="2570229"/>
    <lineage>
        <taxon>Bacteria</taxon>
        <taxon>Pseudomonadati</taxon>
        <taxon>Pseudomonadota</taxon>
        <taxon>Alphaproteobacteria</taxon>
        <taxon>Hyphomicrobiales</taxon>
        <taxon>Phreatobacteraceae</taxon>
        <taxon>Phreatobacter</taxon>
    </lineage>
</organism>
<dbReference type="CDD" id="cd05372">
    <property type="entry name" value="ENR_SDR"/>
    <property type="match status" value="1"/>
</dbReference>
<dbReference type="InterPro" id="IPR014358">
    <property type="entry name" value="Enoyl-ACP_Rdtase_NADH"/>
</dbReference>
<dbReference type="PRINTS" id="PR00081">
    <property type="entry name" value="GDHRDH"/>
</dbReference>
<feature type="domain" description="MaoC-like" evidence="11">
    <location>
        <begin position="30"/>
        <end position="123"/>
    </location>
</feature>
<evidence type="ECO:0000256" key="6">
    <source>
        <dbReference type="ARBA" id="ARBA00022832"/>
    </source>
</evidence>
<evidence type="ECO:0000256" key="4">
    <source>
        <dbReference type="ARBA" id="ARBA00012996"/>
    </source>
</evidence>
<evidence type="ECO:0000256" key="5">
    <source>
        <dbReference type="ARBA" id="ARBA00022516"/>
    </source>
</evidence>
<dbReference type="Pfam" id="PF13561">
    <property type="entry name" value="adh_short_C2"/>
    <property type="match status" value="1"/>
</dbReference>
<dbReference type="Proteomes" id="UP000298588">
    <property type="component" value="Chromosome"/>
</dbReference>
<dbReference type="Gene3D" id="3.40.50.720">
    <property type="entry name" value="NAD(P)-binding Rossmann-like Domain"/>
    <property type="match status" value="1"/>
</dbReference>
<evidence type="ECO:0000256" key="1">
    <source>
        <dbReference type="ARBA" id="ARBA00005005"/>
    </source>
</evidence>
<dbReference type="SUPFAM" id="SSF54637">
    <property type="entry name" value="Thioesterase/thiol ester dehydrase-isomerase"/>
    <property type="match status" value="1"/>
</dbReference>
<gene>
    <name evidence="12" type="primary">fabI</name>
    <name evidence="12" type="ORF">E8L99_09105</name>
</gene>
<dbReference type="InterPro" id="IPR002539">
    <property type="entry name" value="MaoC-like_dom"/>
</dbReference>
<dbReference type="EMBL" id="CP039865">
    <property type="protein sequence ID" value="QCK85907.1"/>
    <property type="molecule type" value="Genomic_DNA"/>
</dbReference>
<sequence length="426" mass="45227">MNWVENPAQGPALIENRTFDELVVGDSASSTRVLTMRDISLFAIVSGDVNPAHLDPAFAETDLFHGIVAHGMWGGALISALLGTALPGPGTIYLGQDLTFRRPVRPGDTVTTTVTLAEKHSEKSIAVFDCRCTNQSGEDVIVGRARVIAPSEKIVRPRTVLPSVALHAHGIDPFDLTGKRGLIVGIANDQSIAYGCAQELSNAGAELAVTYLNAKAEPHVRPLAEALGCKLILPCDVREPGQLEQVFDKLTSEWGRLDFVLHSIAFAPREDLIGRVTDASAAGFGIAMDVSCHSFLRMARLAEPLMTEGGTLLTVTFFGSARVVDHYNLMGPVKAALESAVRYVAAELGPKGIRAHAISPGPIRTRAASGIDRFDELLAEAAARSPQHQLADIADVGAVARFLVSDAAKRITGTTIPVDGGQHIQG</sequence>